<dbReference type="InterPro" id="IPR011600">
    <property type="entry name" value="Pept_C14_caspase"/>
</dbReference>
<dbReference type="SUPFAM" id="SSF52129">
    <property type="entry name" value="Caspase-like"/>
    <property type="match status" value="1"/>
</dbReference>
<dbReference type="GO" id="GO:0004197">
    <property type="term" value="F:cysteine-type endopeptidase activity"/>
    <property type="evidence" value="ECO:0007669"/>
    <property type="project" value="InterPro"/>
</dbReference>
<dbReference type="PRINTS" id="PR01415">
    <property type="entry name" value="ANKYRIN"/>
</dbReference>
<evidence type="ECO:0000256" key="2">
    <source>
        <dbReference type="ARBA" id="ARBA00022737"/>
    </source>
</evidence>
<feature type="domain" description="Caspase family p10" evidence="7">
    <location>
        <begin position="638"/>
        <end position="717"/>
    </location>
</feature>
<dbReference type="PRINTS" id="PR00376">
    <property type="entry name" value="IL1BCENZYME"/>
</dbReference>
<dbReference type="Gene3D" id="3.40.50.1460">
    <property type="match status" value="1"/>
</dbReference>
<dbReference type="SMART" id="SM00248">
    <property type="entry name" value="ANK"/>
    <property type="match status" value="9"/>
</dbReference>
<evidence type="ECO:0000256" key="5">
    <source>
        <dbReference type="RuleBase" id="RU003971"/>
    </source>
</evidence>
<keyword evidence="10" id="KW-1185">Reference proteome</keyword>
<feature type="repeat" description="ANK" evidence="4">
    <location>
        <begin position="285"/>
        <end position="317"/>
    </location>
</feature>
<dbReference type="SUPFAM" id="SSF48403">
    <property type="entry name" value="Ankyrin repeat"/>
    <property type="match status" value="1"/>
</dbReference>
<feature type="repeat" description="ANK" evidence="4">
    <location>
        <begin position="121"/>
        <end position="153"/>
    </location>
</feature>
<sequence>TGVVDHVHPGRGSKSPSPDGAATDIHTSRQHKNRTYYSITTTQLALRSRSRRGMDPNVKLWSALPAANIRGAEEALAAGANVNLQNSEGDSPLHAAALRGEAPVVRLLLTHGAQVNADDDEGFTPLMVAALNGHTTVLKELLAGGANPNQTRLDTGETALHLAMNSNSRQVVTALLDAGVDVNAQTSNDKSTPLHVAAEFDNQRLARVLVGHPVCDILMKNSSGKTAAQVATDHDHHRLAEYLVMCSSPNSPVDQMLVSAILALDVDKAAEAVAAGANVNLQAPGGNTPLHAAALRGEAPIILLLLTHDGDVNKADDDGFTPLMVAALNGRLDAVKDLMAGGANPKLTRLDTGETALHMAMISNSREVVTALLDAGADVNAQTKDKSTPLHVAAEFNKQHLAEKLLKHPTCDATLEDVNGHTAAQVARMFRHDTLASMLGGADDVDSSLTASPLQEAGMTVQVVFGRPMPPGENVYKCTTNPKGHVLILNYEFTGTHNERRGSTTDVKNLNNVFTQMGYRVTTHKDLNKQESIKALEEFRNNEELGKVDSVFVCVLSHGEDKETFYTADNKTLTVNEVRNMFTDNECPNLKGKPKVFLMNFCRGKKKEKGCIIDKTRTDSVMIPRSPEHHSDSTDSVMEVPRDMFTFYATVEGIMALRNVYEGTFFVQALCQILAAYAHRDHLSELALKVRNHMVDRMCGTTPDWEDYFFKKFYLNPTSQTGR</sequence>
<dbReference type="InterPro" id="IPR001309">
    <property type="entry name" value="Pept_C14_p20"/>
</dbReference>
<dbReference type="SMART" id="SM00115">
    <property type="entry name" value="CASc"/>
    <property type="match status" value="1"/>
</dbReference>
<feature type="repeat" description="ANK" evidence="4">
    <location>
        <begin position="352"/>
        <end position="384"/>
    </location>
</feature>
<dbReference type="EMBL" id="JAHLQT010020459">
    <property type="protein sequence ID" value="KAG7168147.1"/>
    <property type="molecule type" value="Genomic_DNA"/>
</dbReference>
<organism evidence="9 10">
    <name type="scientific">Homarus americanus</name>
    <name type="common">American lobster</name>
    <dbReference type="NCBI Taxonomy" id="6706"/>
    <lineage>
        <taxon>Eukaryota</taxon>
        <taxon>Metazoa</taxon>
        <taxon>Ecdysozoa</taxon>
        <taxon>Arthropoda</taxon>
        <taxon>Crustacea</taxon>
        <taxon>Multicrustacea</taxon>
        <taxon>Malacostraca</taxon>
        <taxon>Eumalacostraca</taxon>
        <taxon>Eucarida</taxon>
        <taxon>Decapoda</taxon>
        <taxon>Pleocyemata</taxon>
        <taxon>Astacidea</taxon>
        <taxon>Nephropoidea</taxon>
        <taxon>Nephropidae</taxon>
        <taxon>Homarus</taxon>
    </lineage>
</organism>
<dbReference type="PANTHER" id="PTHR24198">
    <property type="entry name" value="ANKYRIN REPEAT AND PROTEIN KINASE DOMAIN-CONTAINING PROTEIN"/>
    <property type="match status" value="1"/>
</dbReference>
<dbReference type="InterPro" id="IPR029030">
    <property type="entry name" value="Caspase-like_dom_sf"/>
</dbReference>
<dbReference type="PROSITE" id="PS50088">
    <property type="entry name" value="ANK_REPEAT"/>
    <property type="match status" value="6"/>
</dbReference>
<name>A0A8J5K222_HOMAM</name>
<feature type="domain" description="Caspase family p20" evidence="8">
    <location>
        <begin position="486"/>
        <end position="606"/>
    </location>
</feature>
<dbReference type="PANTHER" id="PTHR24198:SF165">
    <property type="entry name" value="ANKYRIN REPEAT-CONTAINING PROTEIN-RELATED"/>
    <property type="match status" value="1"/>
</dbReference>
<accession>A0A8J5K222</accession>
<evidence type="ECO:0000256" key="4">
    <source>
        <dbReference type="PROSITE-ProRule" id="PRU00023"/>
    </source>
</evidence>
<keyword evidence="3 4" id="KW-0040">ANK repeat</keyword>
<dbReference type="InterPro" id="IPR015917">
    <property type="entry name" value="Pept_C14A"/>
</dbReference>
<dbReference type="PROSITE" id="PS50207">
    <property type="entry name" value="CASPASE_P10"/>
    <property type="match status" value="1"/>
</dbReference>
<evidence type="ECO:0000256" key="3">
    <source>
        <dbReference type="ARBA" id="ARBA00023043"/>
    </source>
</evidence>
<dbReference type="Proteomes" id="UP000747542">
    <property type="component" value="Unassembled WGS sequence"/>
</dbReference>
<dbReference type="InterPro" id="IPR002110">
    <property type="entry name" value="Ankyrin_rpt"/>
</dbReference>
<feature type="region of interest" description="Disordered" evidence="6">
    <location>
        <begin position="1"/>
        <end position="32"/>
    </location>
</feature>
<reference evidence="9" key="1">
    <citation type="journal article" date="2021" name="Sci. Adv.">
        <title>The American lobster genome reveals insights on longevity, neural, and immune adaptations.</title>
        <authorList>
            <person name="Polinski J.M."/>
            <person name="Zimin A.V."/>
            <person name="Clark K.F."/>
            <person name="Kohn A.B."/>
            <person name="Sadowski N."/>
            <person name="Timp W."/>
            <person name="Ptitsyn A."/>
            <person name="Khanna P."/>
            <person name="Romanova D.Y."/>
            <person name="Williams P."/>
            <person name="Greenwood S.J."/>
            <person name="Moroz L.L."/>
            <person name="Walt D.R."/>
            <person name="Bodnar A.G."/>
        </authorList>
    </citation>
    <scope>NUCLEOTIDE SEQUENCE</scope>
    <source>
        <strain evidence="9">GMGI-L3</strain>
    </source>
</reference>
<protein>
    <submittedName>
        <fullName evidence="9">Ankyrin-3-like 4</fullName>
    </submittedName>
</protein>
<dbReference type="InterPro" id="IPR036770">
    <property type="entry name" value="Ankyrin_rpt-contain_sf"/>
</dbReference>
<feature type="non-terminal residue" evidence="9">
    <location>
        <position position="1"/>
    </location>
</feature>
<dbReference type="InterPro" id="IPR002138">
    <property type="entry name" value="Pept_C14_p10"/>
</dbReference>
<keyword evidence="2" id="KW-0677">Repeat</keyword>
<evidence type="ECO:0000256" key="6">
    <source>
        <dbReference type="SAM" id="MobiDB-lite"/>
    </source>
</evidence>
<dbReference type="Pfam" id="PF00656">
    <property type="entry name" value="Peptidase_C14"/>
    <property type="match status" value="1"/>
</dbReference>
<feature type="repeat" description="ANK" evidence="4">
    <location>
        <begin position="88"/>
        <end position="120"/>
    </location>
</feature>
<dbReference type="PROSITE" id="PS50208">
    <property type="entry name" value="CASPASE_P20"/>
    <property type="match status" value="1"/>
</dbReference>
<dbReference type="Pfam" id="PF12796">
    <property type="entry name" value="Ank_2"/>
    <property type="match status" value="4"/>
</dbReference>
<evidence type="ECO:0000313" key="10">
    <source>
        <dbReference type="Proteomes" id="UP000747542"/>
    </source>
</evidence>
<proteinExistence type="inferred from homology"/>
<feature type="repeat" description="ANK" evidence="4">
    <location>
        <begin position="318"/>
        <end position="350"/>
    </location>
</feature>
<evidence type="ECO:0000313" key="9">
    <source>
        <dbReference type="EMBL" id="KAG7168147.1"/>
    </source>
</evidence>
<dbReference type="GO" id="GO:0006508">
    <property type="term" value="P:proteolysis"/>
    <property type="evidence" value="ECO:0007669"/>
    <property type="project" value="InterPro"/>
</dbReference>
<evidence type="ECO:0000256" key="1">
    <source>
        <dbReference type="ARBA" id="ARBA00010134"/>
    </source>
</evidence>
<gene>
    <name evidence="9" type="primary">Ank3-L4</name>
    <name evidence="9" type="ORF">Hamer_G016778</name>
</gene>
<evidence type="ECO:0000259" key="7">
    <source>
        <dbReference type="PROSITE" id="PS50207"/>
    </source>
</evidence>
<dbReference type="Gene3D" id="1.25.40.20">
    <property type="entry name" value="Ankyrin repeat-containing domain"/>
    <property type="match status" value="4"/>
</dbReference>
<evidence type="ECO:0000259" key="8">
    <source>
        <dbReference type="PROSITE" id="PS50208"/>
    </source>
</evidence>
<feature type="repeat" description="ANK" evidence="4">
    <location>
        <begin position="155"/>
        <end position="187"/>
    </location>
</feature>
<comment type="caution">
    <text evidence="9">The sequence shown here is derived from an EMBL/GenBank/DDBJ whole genome shotgun (WGS) entry which is preliminary data.</text>
</comment>
<comment type="similarity">
    <text evidence="1 5">Belongs to the peptidase C14A family.</text>
</comment>
<dbReference type="PROSITE" id="PS50297">
    <property type="entry name" value="ANK_REP_REGION"/>
    <property type="match status" value="6"/>
</dbReference>
<dbReference type="AlphaFoldDB" id="A0A8J5K222"/>